<comment type="caution">
    <text evidence="2">The sequence shown here is derived from an EMBL/GenBank/DDBJ whole genome shotgun (WGS) entry which is preliminary data.</text>
</comment>
<dbReference type="SUPFAM" id="SSF53335">
    <property type="entry name" value="S-adenosyl-L-methionine-dependent methyltransferases"/>
    <property type="match status" value="1"/>
</dbReference>
<proteinExistence type="predicted"/>
<dbReference type="Pfam" id="PF13847">
    <property type="entry name" value="Methyltransf_31"/>
    <property type="match status" value="1"/>
</dbReference>
<sequence>MLNSSHEEYKMMFEVEEKLWWYQTLHQRVLEGIVENFGQNKEIQILDVGAGTGGLLTFLQRQGYTNIQGIDYSESSLSFCQQRGLKVQKMNAAEIGNHFPSDFFDVIICNDVVYCLESEAIKSTLAGIAKLLRSKGVFLTNNNAFNMFFGTHDIAVGGKHRFTKSTYAQYLPTTLTIEKHTYWPFFLSPLILAVRQLQQLQLKLNLIDKTQIVSDVSLPNAGINQFFYQCSRIERKLFSSTPFGSSVFLTIKK</sequence>
<keyword evidence="3" id="KW-1185">Reference proteome</keyword>
<dbReference type="Proteomes" id="UP001236507">
    <property type="component" value="Unassembled WGS sequence"/>
</dbReference>
<dbReference type="InterPro" id="IPR025714">
    <property type="entry name" value="Methyltranfer_dom"/>
</dbReference>
<name>A0ABT6Y4U2_9BACT</name>
<dbReference type="Gene3D" id="3.40.50.150">
    <property type="entry name" value="Vaccinia Virus protein VP39"/>
    <property type="match status" value="1"/>
</dbReference>
<keyword evidence="2" id="KW-0808">Transferase</keyword>
<organism evidence="2 3">
    <name type="scientific">Flectobacillus roseus</name>
    <dbReference type="NCBI Taxonomy" id="502259"/>
    <lineage>
        <taxon>Bacteria</taxon>
        <taxon>Pseudomonadati</taxon>
        <taxon>Bacteroidota</taxon>
        <taxon>Cytophagia</taxon>
        <taxon>Cytophagales</taxon>
        <taxon>Flectobacillaceae</taxon>
        <taxon>Flectobacillus</taxon>
    </lineage>
</organism>
<gene>
    <name evidence="2" type="ORF">QM524_05050</name>
</gene>
<feature type="domain" description="Methyltransferase" evidence="1">
    <location>
        <begin position="40"/>
        <end position="142"/>
    </location>
</feature>
<dbReference type="InterPro" id="IPR029063">
    <property type="entry name" value="SAM-dependent_MTases_sf"/>
</dbReference>
<dbReference type="RefSeq" id="WP_283343747.1">
    <property type="nucleotide sequence ID" value="NZ_JASHIF010000004.1"/>
</dbReference>
<dbReference type="PANTHER" id="PTHR43861">
    <property type="entry name" value="TRANS-ACONITATE 2-METHYLTRANSFERASE-RELATED"/>
    <property type="match status" value="1"/>
</dbReference>
<evidence type="ECO:0000259" key="1">
    <source>
        <dbReference type="Pfam" id="PF13847"/>
    </source>
</evidence>
<accession>A0ABT6Y4U2</accession>
<evidence type="ECO:0000313" key="2">
    <source>
        <dbReference type="EMBL" id="MDI9858565.1"/>
    </source>
</evidence>
<evidence type="ECO:0000313" key="3">
    <source>
        <dbReference type="Proteomes" id="UP001236507"/>
    </source>
</evidence>
<dbReference type="EMBL" id="JASHIF010000004">
    <property type="protein sequence ID" value="MDI9858565.1"/>
    <property type="molecule type" value="Genomic_DNA"/>
</dbReference>
<protein>
    <submittedName>
        <fullName evidence="2">Class I SAM-dependent methyltransferase</fullName>
        <ecNumber evidence="2">2.1.1.-</ecNumber>
    </submittedName>
</protein>
<dbReference type="EC" id="2.1.1.-" evidence="2"/>
<keyword evidence="2" id="KW-0489">Methyltransferase</keyword>
<dbReference type="CDD" id="cd02440">
    <property type="entry name" value="AdoMet_MTases"/>
    <property type="match status" value="1"/>
</dbReference>
<dbReference type="GO" id="GO:0008168">
    <property type="term" value="F:methyltransferase activity"/>
    <property type="evidence" value="ECO:0007669"/>
    <property type="project" value="UniProtKB-KW"/>
</dbReference>
<dbReference type="GO" id="GO:0032259">
    <property type="term" value="P:methylation"/>
    <property type="evidence" value="ECO:0007669"/>
    <property type="project" value="UniProtKB-KW"/>
</dbReference>
<reference evidence="2 3" key="1">
    <citation type="submission" date="2023-05" db="EMBL/GenBank/DDBJ databases">
        <title>Novel species of genus Flectobacillus isolated from stream in China.</title>
        <authorList>
            <person name="Lu H."/>
        </authorList>
    </citation>
    <scope>NUCLEOTIDE SEQUENCE [LARGE SCALE GENOMIC DNA]</scope>
    <source>
        <strain evidence="2 3">KCTC 42575</strain>
    </source>
</reference>